<dbReference type="EMBL" id="CP017415">
    <property type="protein sequence ID" value="AOU97607.1"/>
    <property type="molecule type" value="Genomic_DNA"/>
</dbReference>
<proteinExistence type="predicted"/>
<feature type="domain" description="Aminoacyl-transfer RNA synthetases class-II family profile" evidence="6">
    <location>
        <begin position="18"/>
        <end position="319"/>
    </location>
</feature>
<dbReference type="AlphaFoldDB" id="A0A1D8IMA9"/>
<evidence type="ECO:0000259" key="6">
    <source>
        <dbReference type="PROSITE" id="PS50862"/>
    </source>
</evidence>
<dbReference type="GO" id="GO:0004824">
    <property type="term" value="F:lysine-tRNA ligase activity"/>
    <property type="evidence" value="ECO:0007669"/>
    <property type="project" value="InterPro"/>
</dbReference>
<dbReference type="PANTHER" id="PTHR42918">
    <property type="entry name" value="LYSYL-TRNA SYNTHETASE"/>
    <property type="match status" value="1"/>
</dbReference>
<dbReference type="Gene3D" id="3.30.930.10">
    <property type="entry name" value="Bira Bifunctional Protein, Domain 2"/>
    <property type="match status" value="1"/>
</dbReference>
<dbReference type="SUPFAM" id="SSF55681">
    <property type="entry name" value="Class II aaRS and biotin synthetases"/>
    <property type="match status" value="1"/>
</dbReference>
<dbReference type="FunFam" id="3.30.930.10:FF:000017">
    <property type="entry name" value="Elongation factor P--(R)-beta-lysine ligase"/>
    <property type="match status" value="1"/>
</dbReference>
<gene>
    <name evidence="7" type="ORF">BI364_06225</name>
</gene>
<evidence type="ECO:0000256" key="5">
    <source>
        <dbReference type="ARBA" id="ARBA00052794"/>
    </source>
</evidence>
<dbReference type="Proteomes" id="UP000095401">
    <property type="component" value="Chromosome"/>
</dbReference>
<dbReference type="GO" id="GO:0006430">
    <property type="term" value="P:lysyl-tRNA aminoacylation"/>
    <property type="evidence" value="ECO:0007669"/>
    <property type="project" value="InterPro"/>
</dbReference>
<dbReference type="PRINTS" id="PR00982">
    <property type="entry name" value="TRNASYNTHLYS"/>
</dbReference>
<sequence length="319" mass="34758">MDWVPSAATEVLAQRAQMLAAVRDYFATHVAMEVETPALSVGATTDPMIESFAVLDGAAKRYLQTSPEFPMKRLLAAGSGDIYQICRVFRAEEQGRFHNPEFTLLEWYRLGWDDARLADEVVALIRAVADALALAPDFEVARLSYAQAFEARLGLDPHRAEVAELVVAASDAGVCPEGDLSRDGWLDLLMGVVVAPGFPSNRLTVVGDYPASQAALARIRAGDPPVAARFEVFAGGLELANGFHELTDADEQARRFDEDVRRRVATDAPRRPPDRRLIDALAAGLPDCAGVALGLDRLLLWLTGRSRLSEVVAFAWDRA</sequence>
<accession>A0A1D8IMA9</accession>
<dbReference type="NCBIfam" id="NF006828">
    <property type="entry name" value="PRK09350.1"/>
    <property type="match status" value="1"/>
</dbReference>
<name>A0A1D8IMA9_9GAMM</name>
<protein>
    <submittedName>
        <fullName evidence="7">EF-P lysine aminoacylase GenX</fullName>
    </submittedName>
</protein>
<dbReference type="InterPro" id="IPR004525">
    <property type="entry name" value="EpmA"/>
</dbReference>
<dbReference type="GO" id="GO:0005829">
    <property type="term" value="C:cytosol"/>
    <property type="evidence" value="ECO:0007669"/>
    <property type="project" value="TreeGrafter"/>
</dbReference>
<dbReference type="Pfam" id="PF00152">
    <property type="entry name" value="tRNA-synt_2"/>
    <property type="match status" value="1"/>
</dbReference>
<evidence type="ECO:0000256" key="2">
    <source>
        <dbReference type="ARBA" id="ARBA00022598"/>
    </source>
</evidence>
<comment type="catalytic activity">
    <reaction evidence="5">
        <text>D-beta-lysine + L-lysyl-[protein] + ATP = N(6)-((3R)-3,6-diaminohexanoyl)-L-lysyl-[protein] + AMP + diphosphate + H(+)</text>
        <dbReference type="Rhea" id="RHEA:83435"/>
        <dbReference type="Rhea" id="RHEA-COMP:9752"/>
        <dbReference type="Rhea" id="RHEA-COMP:20131"/>
        <dbReference type="ChEBI" id="CHEBI:15378"/>
        <dbReference type="ChEBI" id="CHEBI:29969"/>
        <dbReference type="ChEBI" id="CHEBI:30616"/>
        <dbReference type="ChEBI" id="CHEBI:33019"/>
        <dbReference type="ChEBI" id="CHEBI:84138"/>
        <dbReference type="ChEBI" id="CHEBI:156053"/>
        <dbReference type="ChEBI" id="CHEBI:456215"/>
    </reaction>
    <physiologicalReaction direction="left-to-right" evidence="5">
        <dbReference type="Rhea" id="RHEA:83436"/>
    </physiologicalReaction>
</comment>
<keyword evidence="4" id="KW-0067">ATP-binding</keyword>
<dbReference type="PANTHER" id="PTHR42918:SF6">
    <property type="entry name" value="ELONGATION FACTOR P--(R)-BETA-LYSINE LIGASE"/>
    <property type="match status" value="1"/>
</dbReference>
<evidence type="ECO:0000256" key="4">
    <source>
        <dbReference type="ARBA" id="ARBA00022840"/>
    </source>
</evidence>
<dbReference type="InterPro" id="IPR045864">
    <property type="entry name" value="aa-tRNA-synth_II/BPL/LPL"/>
</dbReference>
<keyword evidence="2" id="KW-0436">Ligase</keyword>
<dbReference type="NCBIfam" id="TIGR00462">
    <property type="entry name" value="genX"/>
    <property type="match status" value="1"/>
</dbReference>
<dbReference type="InterPro" id="IPR018149">
    <property type="entry name" value="Lys-tRNA-synth_II_C"/>
</dbReference>
<dbReference type="InterPro" id="IPR004364">
    <property type="entry name" value="Aa-tRNA-synt_II"/>
</dbReference>
<dbReference type="KEGG" id="aprs:BI364_06225"/>
<dbReference type="InterPro" id="IPR006195">
    <property type="entry name" value="aa-tRNA-synth_II"/>
</dbReference>
<dbReference type="GO" id="GO:0000049">
    <property type="term" value="F:tRNA binding"/>
    <property type="evidence" value="ECO:0007669"/>
    <property type="project" value="TreeGrafter"/>
</dbReference>
<evidence type="ECO:0000313" key="8">
    <source>
        <dbReference type="Proteomes" id="UP000095401"/>
    </source>
</evidence>
<evidence type="ECO:0000256" key="1">
    <source>
        <dbReference type="ARBA" id="ARBA00011738"/>
    </source>
</evidence>
<organism evidence="7 8">
    <name type="scientific">Acidihalobacter yilgarnensis</name>
    <dbReference type="NCBI Taxonomy" id="2819280"/>
    <lineage>
        <taxon>Bacteria</taxon>
        <taxon>Pseudomonadati</taxon>
        <taxon>Pseudomonadota</taxon>
        <taxon>Gammaproteobacteria</taxon>
        <taxon>Chromatiales</taxon>
        <taxon>Ectothiorhodospiraceae</taxon>
        <taxon>Acidihalobacter</taxon>
    </lineage>
</organism>
<evidence type="ECO:0000256" key="3">
    <source>
        <dbReference type="ARBA" id="ARBA00022741"/>
    </source>
</evidence>
<dbReference type="PROSITE" id="PS50862">
    <property type="entry name" value="AA_TRNA_LIGASE_II"/>
    <property type="match status" value="1"/>
</dbReference>
<reference evidence="8" key="1">
    <citation type="submission" date="2016-09" db="EMBL/GenBank/DDBJ databases">
        <title>Acidihalobacter prosperus F5.</title>
        <authorList>
            <person name="Khaleque H.N."/>
            <person name="Ramsay J.P."/>
            <person name="Kaksonen A.H."/>
            <person name="Boxall N.J."/>
            <person name="Watkin E.L.J."/>
        </authorList>
    </citation>
    <scope>NUCLEOTIDE SEQUENCE [LARGE SCALE GENOMIC DNA]</scope>
    <source>
        <strain evidence="8">F5</strain>
    </source>
</reference>
<evidence type="ECO:0000313" key="7">
    <source>
        <dbReference type="EMBL" id="AOU97607.1"/>
    </source>
</evidence>
<keyword evidence="3" id="KW-0547">Nucleotide-binding</keyword>
<comment type="subunit">
    <text evidence="1">Homodimer.</text>
</comment>
<dbReference type="GO" id="GO:0005524">
    <property type="term" value="F:ATP binding"/>
    <property type="evidence" value="ECO:0007669"/>
    <property type="project" value="UniProtKB-KW"/>
</dbReference>
<keyword evidence="8" id="KW-1185">Reference proteome</keyword>